<reference evidence="2" key="1">
    <citation type="submission" date="2023-10" db="EMBL/GenBank/DDBJ databases">
        <authorList>
            <person name="Chen Y."/>
            <person name="Shah S."/>
            <person name="Dougan E. K."/>
            <person name="Thang M."/>
            <person name="Chan C."/>
        </authorList>
    </citation>
    <scope>NUCLEOTIDE SEQUENCE [LARGE SCALE GENOMIC DNA]</scope>
</reference>
<feature type="non-terminal residue" evidence="2">
    <location>
        <position position="281"/>
    </location>
</feature>
<dbReference type="EMBL" id="CAUYUJ010000768">
    <property type="protein sequence ID" value="CAK0792439.1"/>
    <property type="molecule type" value="Genomic_DNA"/>
</dbReference>
<evidence type="ECO:0000256" key="1">
    <source>
        <dbReference type="SAM" id="MobiDB-lite"/>
    </source>
</evidence>
<feature type="region of interest" description="Disordered" evidence="1">
    <location>
        <begin position="1"/>
        <end position="61"/>
    </location>
</feature>
<comment type="caution">
    <text evidence="2">The sequence shown here is derived from an EMBL/GenBank/DDBJ whole genome shotgun (WGS) entry which is preliminary data.</text>
</comment>
<gene>
    <name evidence="2" type="ORF">PCOR1329_LOCUS3012</name>
</gene>
<sequence>VLGPRAPVHVRDPLAPAGRLRPAPDRHQRGARHRPGAPGRPAGGRRAADRLQRRRPRVPQPHVDDVRALGRVRGRRRAPRRTGLHLLVRRVREVRAAQVLRAAAARCRVTRRLRARARHLEARARLSRVRVSEAGESRRRRLAFGGALSSPRLEAARNTGALGPQEGSRGRVGAAVVFALLRRGEGRSPGGPCAGPVARGRRCRGAASAAGPAPTRSIIEPWRCGRRLCERAALPAPHPVGAALARARPRAGHGACRDAAPPISSRLAAQCGHRAGASSRA</sequence>
<evidence type="ECO:0000313" key="2">
    <source>
        <dbReference type="EMBL" id="CAK0792439.1"/>
    </source>
</evidence>
<feature type="non-terminal residue" evidence="2">
    <location>
        <position position="1"/>
    </location>
</feature>
<protein>
    <submittedName>
        <fullName evidence="2">Uncharacterized protein</fullName>
    </submittedName>
</protein>
<dbReference type="Proteomes" id="UP001189429">
    <property type="component" value="Unassembled WGS sequence"/>
</dbReference>
<name>A0ABN9PM52_9DINO</name>
<evidence type="ECO:0000313" key="3">
    <source>
        <dbReference type="Proteomes" id="UP001189429"/>
    </source>
</evidence>
<accession>A0ABN9PM52</accession>
<proteinExistence type="predicted"/>
<organism evidence="2 3">
    <name type="scientific">Prorocentrum cordatum</name>
    <dbReference type="NCBI Taxonomy" id="2364126"/>
    <lineage>
        <taxon>Eukaryota</taxon>
        <taxon>Sar</taxon>
        <taxon>Alveolata</taxon>
        <taxon>Dinophyceae</taxon>
        <taxon>Prorocentrales</taxon>
        <taxon>Prorocentraceae</taxon>
        <taxon>Prorocentrum</taxon>
    </lineage>
</organism>
<keyword evidence="3" id="KW-1185">Reference proteome</keyword>